<protein>
    <submittedName>
        <fullName evidence="12">Ferruginol synthase-like</fullName>
    </submittedName>
</protein>
<evidence type="ECO:0000256" key="1">
    <source>
        <dbReference type="ARBA" id="ARBA00001971"/>
    </source>
</evidence>
<keyword evidence="5 9" id="KW-0479">Metal-binding</keyword>
<evidence type="ECO:0000256" key="7">
    <source>
        <dbReference type="ARBA" id="ARBA00023004"/>
    </source>
</evidence>
<dbReference type="GeneID" id="105155546"/>
<dbReference type="OrthoDB" id="2789670at2759"/>
<comment type="cofactor">
    <cofactor evidence="1 9">
        <name>heme</name>
        <dbReference type="ChEBI" id="CHEBI:30413"/>
    </cofactor>
</comment>
<dbReference type="Pfam" id="PF00067">
    <property type="entry name" value="p450"/>
    <property type="match status" value="1"/>
</dbReference>
<evidence type="ECO:0000313" key="11">
    <source>
        <dbReference type="Proteomes" id="UP000504604"/>
    </source>
</evidence>
<dbReference type="GO" id="GO:0005506">
    <property type="term" value="F:iron ion binding"/>
    <property type="evidence" value="ECO:0007669"/>
    <property type="project" value="InterPro"/>
</dbReference>
<keyword evidence="11" id="KW-1185">Reference proteome</keyword>
<evidence type="ECO:0000256" key="6">
    <source>
        <dbReference type="ARBA" id="ARBA00023002"/>
    </source>
</evidence>
<dbReference type="KEGG" id="sind:105155546"/>
<name>A0A6I9SJK6_SESIN</name>
<dbReference type="PRINTS" id="PR00385">
    <property type="entry name" value="P450"/>
</dbReference>
<comment type="similarity">
    <text evidence="3 10">Belongs to the cytochrome P450 family.</text>
</comment>
<proteinExistence type="inferred from homology"/>
<evidence type="ECO:0000256" key="5">
    <source>
        <dbReference type="ARBA" id="ARBA00022723"/>
    </source>
</evidence>
<evidence type="ECO:0000256" key="4">
    <source>
        <dbReference type="ARBA" id="ARBA00022617"/>
    </source>
</evidence>
<keyword evidence="6 10" id="KW-0560">Oxidoreductase</keyword>
<evidence type="ECO:0000256" key="3">
    <source>
        <dbReference type="ARBA" id="ARBA00010617"/>
    </source>
</evidence>
<accession>A0A6I9SJK6</accession>
<dbReference type="Gene3D" id="1.10.630.10">
    <property type="entry name" value="Cytochrome P450"/>
    <property type="match status" value="1"/>
</dbReference>
<evidence type="ECO:0000256" key="10">
    <source>
        <dbReference type="RuleBase" id="RU000461"/>
    </source>
</evidence>
<dbReference type="Gramene" id="SIN_1021446.t">
    <property type="protein sequence ID" value="SIN_1021446.t"/>
    <property type="gene ID" value="SIN_1021446"/>
</dbReference>
<dbReference type="RefSeq" id="XP_011069742.1">
    <property type="nucleotide sequence ID" value="XM_011071440.2"/>
</dbReference>
<evidence type="ECO:0000256" key="2">
    <source>
        <dbReference type="ARBA" id="ARBA00004167"/>
    </source>
</evidence>
<dbReference type="PANTHER" id="PTHR47951">
    <property type="entry name" value="OS08G0547900 PROTEIN"/>
    <property type="match status" value="1"/>
</dbReference>
<dbReference type="GO" id="GO:0020037">
    <property type="term" value="F:heme binding"/>
    <property type="evidence" value="ECO:0007669"/>
    <property type="project" value="InterPro"/>
</dbReference>
<feature type="binding site" description="axial binding residue" evidence="9">
    <location>
        <position position="445"/>
    </location>
    <ligand>
        <name>heme</name>
        <dbReference type="ChEBI" id="CHEBI:30413"/>
    </ligand>
    <ligandPart>
        <name>Fe</name>
        <dbReference type="ChEBI" id="CHEBI:18248"/>
    </ligandPart>
</feature>
<dbReference type="CDD" id="cd11073">
    <property type="entry name" value="CYP76-like"/>
    <property type="match status" value="1"/>
</dbReference>
<evidence type="ECO:0000313" key="12">
    <source>
        <dbReference type="RefSeq" id="XP_011069742.1"/>
    </source>
</evidence>
<dbReference type="Proteomes" id="UP000504604">
    <property type="component" value="Linkage group LG1"/>
</dbReference>
<keyword evidence="7 9" id="KW-0408">Iron</keyword>
<dbReference type="PANTHER" id="PTHR47951:SF7">
    <property type="entry name" value="FLAVONOID 3',5'-HYDROXYLASE-LIKE ISOFORM X1"/>
    <property type="match status" value="1"/>
</dbReference>
<dbReference type="AlphaFoldDB" id="A0A6I9SJK6"/>
<comment type="subcellular location">
    <subcellularLocation>
        <location evidence="2">Membrane</location>
        <topology evidence="2">Single-pass membrane protein</topology>
    </subcellularLocation>
</comment>
<dbReference type="FunFam" id="1.10.630.10:FF:000126">
    <property type="entry name" value="Predicted protein"/>
    <property type="match status" value="1"/>
</dbReference>
<dbReference type="PRINTS" id="PR00463">
    <property type="entry name" value="EP450I"/>
</dbReference>
<reference evidence="11" key="1">
    <citation type="submission" date="2024-10" db="UniProtKB">
        <authorList>
            <consortium name="RefSeq"/>
        </authorList>
    </citation>
    <scope>NUCLEOTIDE SEQUENCE [LARGE SCALE GENOMIC DNA]</scope>
    <source>
        <strain evidence="11">cv. Zhongzhi No. 13</strain>
    </source>
</reference>
<evidence type="ECO:0000256" key="9">
    <source>
        <dbReference type="PIRSR" id="PIRSR602401-1"/>
    </source>
</evidence>
<dbReference type="InterPro" id="IPR001128">
    <property type="entry name" value="Cyt_P450"/>
</dbReference>
<keyword evidence="4 9" id="KW-0349">Heme</keyword>
<dbReference type="SUPFAM" id="SSF48264">
    <property type="entry name" value="Cytochrome P450"/>
    <property type="match status" value="1"/>
</dbReference>
<evidence type="ECO:0000256" key="8">
    <source>
        <dbReference type="ARBA" id="ARBA00023033"/>
    </source>
</evidence>
<dbReference type="GO" id="GO:0004497">
    <property type="term" value="F:monooxygenase activity"/>
    <property type="evidence" value="ECO:0007669"/>
    <property type="project" value="UniProtKB-KW"/>
</dbReference>
<dbReference type="InParanoid" id="A0A6I9SJK6"/>
<sequence length="507" mass="57225">MDQYYTAITTALVICIIWCIKISLNPARGTPPLPPGPRGLPILGYLPFLDNNLLHQFADLAQRYGPIYKLYLGNRLCVVINSPSLVKEVVRDQESIFADRDVNIAALAASYGGKDIVFSPLNSEWRTMRKILAREVFSNNSLQGSYNLRKEEVRKAINRVYKDAGKPVHFGELSSRTVLNIIMNLLWGSIVEGEECERVGEEVREVITKLVDLLAKPNISDFFPVLARFDIQGVKKETEGYVQSRERIYDDIIARRRKMSSGEIKRDGKKDLLQVLLELQEKEDPEMPISLRQIKAILMDVVAGGSETSATMIEWVMADLLSNPEVMEKVQKELSEVVGLNSIVEEFHTPKLKYLEAVLKETMRLHPAVPLLVPRSSNKTSVVGGYIVPKGTRVFINIGWIQRDPSIWDSPSEFKPERFLDGNEKYNFSGNNFHYLPFGSGRRICPGLPLAEKMLMYLLASLLHSFEWKLPDGKTVDMSATFGIVLRKTTPLLATPSPRLSEPNLYA</sequence>
<dbReference type="InterPro" id="IPR017972">
    <property type="entry name" value="Cyt_P450_CS"/>
</dbReference>
<dbReference type="GO" id="GO:0016020">
    <property type="term" value="C:membrane"/>
    <property type="evidence" value="ECO:0007669"/>
    <property type="project" value="UniProtKB-SubCell"/>
</dbReference>
<dbReference type="InterPro" id="IPR002401">
    <property type="entry name" value="Cyt_P450_E_grp-I"/>
</dbReference>
<dbReference type="InterPro" id="IPR036396">
    <property type="entry name" value="Cyt_P450_sf"/>
</dbReference>
<reference evidence="12" key="2">
    <citation type="submission" date="2025-08" db="UniProtKB">
        <authorList>
            <consortium name="RefSeq"/>
        </authorList>
    </citation>
    <scope>IDENTIFICATION</scope>
</reference>
<dbReference type="PROSITE" id="PS00086">
    <property type="entry name" value="CYTOCHROME_P450"/>
    <property type="match status" value="1"/>
</dbReference>
<dbReference type="GO" id="GO:0016705">
    <property type="term" value="F:oxidoreductase activity, acting on paired donors, with incorporation or reduction of molecular oxygen"/>
    <property type="evidence" value="ECO:0007669"/>
    <property type="project" value="InterPro"/>
</dbReference>
<organism evidence="11 12">
    <name type="scientific">Sesamum indicum</name>
    <name type="common">Oriental sesame</name>
    <name type="synonym">Sesamum orientale</name>
    <dbReference type="NCBI Taxonomy" id="4182"/>
    <lineage>
        <taxon>Eukaryota</taxon>
        <taxon>Viridiplantae</taxon>
        <taxon>Streptophyta</taxon>
        <taxon>Embryophyta</taxon>
        <taxon>Tracheophyta</taxon>
        <taxon>Spermatophyta</taxon>
        <taxon>Magnoliopsida</taxon>
        <taxon>eudicotyledons</taxon>
        <taxon>Gunneridae</taxon>
        <taxon>Pentapetalae</taxon>
        <taxon>asterids</taxon>
        <taxon>lamiids</taxon>
        <taxon>Lamiales</taxon>
        <taxon>Pedaliaceae</taxon>
        <taxon>Sesamum</taxon>
    </lineage>
</organism>
<gene>
    <name evidence="12" type="primary">LOC105155546</name>
</gene>
<keyword evidence="8 10" id="KW-0503">Monooxygenase</keyword>